<comment type="caution">
    <text evidence="1">The sequence shown here is derived from an EMBL/GenBank/DDBJ whole genome shotgun (WGS) entry which is preliminary data.</text>
</comment>
<proteinExistence type="predicted"/>
<dbReference type="Proteomes" id="UP000716291">
    <property type="component" value="Unassembled WGS sequence"/>
</dbReference>
<reference evidence="1" key="1">
    <citation type="journal article" date="2020" name="Microb. Genom.">
        <title>Genetic diversity of clinical and environmental Mucorales isolates obtained from an investigation of mucormycosis cases among solid organ transplant recipients.</title>
        <authorList>
            <person name="Nguyen M.H."/>
            <person name="Kaul D."/>
            <person name="Muto C."/>
            <person name="Cheng S.J."/>
            <person name="Richter R.A."/>
            <person name="Bruno V.M."/>
            <person name="Liu G."/>
            <person name="Beyhan S."/>
            <person name="Sundermann A.J."/>
            <person name="Mounaud S."/>
            <person name="Pasculle A.W."/>
            <person name="Nierman W.C."/>
            <person name="Driscoll E."/>
            <person name="Cumbie R."/>
            <person name="Clancy C.J."/>
            <person name="Dupont C.L."/>
        </authorList>
    </citation>
    <scope>NUCLEOTIDE SEQUENCE</scope>
    <source>
        <strain evidence="1">GL11</strain>
    </source>
</reference>
<protein>
    <submittedName>
        <fullName evidence="1">Uncharacterized protein</fullName>
    </submittedName>
</protein>
<keyword evidence="2" id="KW-1185">Reference proteome</keyword>
<evidence type="ECO:0000313" key="2">
    <source>
        <dbReference type="Proteomes" id="UP000716291"/>
    </source>
</evidence>
<sequence>MAIIEDTEYWSKEQNEQEITFYRRFASLLDVLFNGSEIKLADGETACERSRKPIEVNKHLFNVDDVSPSCSRKIDMILKYDDNKNVELCSNEWKRMKVSSDLKIKQQSKNLRVNAAIINNLQAEYGPSFNTILAMDVIGSKG</sequence>
<dbReference type="AlphaFoldDB" id="A0A9P6X0M6"/>
<organism evidence="1 2">
    <name type="scientific">Rhizopus oryzae</name>
    <name type="common">Mucormycosis agent</name>
    <name type="synonym">Rhizopus arrhizus var. delemar</name>
    <dbReference type="NCBI Taxonomy" id="64495"/>
    <lineage>
        <taxon>Eukaryota</taxon>
        <taxon>Fungi</taxon>
        <taxon>Fungi incertae sedis</taxon>
        <taxon>Mucoromycota</taxon>
        <taxon>Mucoromycotina</taxon>
        <taxon>Mucoromycetes</taxon>
        <taxon>Mucorales</taxon>
        <taxon>Mucorineae</taxon>
        <taxon>Rhizopodaceae</taxon>
        <taxon>Rhizopus</taxon>
    </lineage>
</organism>
<name>A0A9P6X0M6_RHIOR</name>
<accession>A0A9P6X0M6</accession>
<evidence type="ECO:0000313" key="1">
    <source>
        <dbReference type="EMBL" id="KAG1302605.1"/>
    </source>
</evidence>
<dbReference type="EMBL" id="JAANQT010002356">
    <property type="protein sequence ID" value="KAG1302605.1"/>
    <property type="molecule type" value="Genomic_DNA"/>
</dbReference>
<gene>
    <name evidence="1" type="ORF">G6F64_010786</name>
</gene>